<gene>
    <name evidence="2" type="ORF">GCM10022287_17470</name>
</gene>
<protein>
    <submittedName>
        <fullName evidence="2">MarR family winged helix-turn-helix transcriptional regulator</fullName>
    </submittedName>
</protein>
<dbReference type="InterPro" id="IPR000835">
    <property type="entry name" value="HTH_MarR-typ"/>
</dbReference>
<comment type="caution">
    <text evidence="2">The sequence shown here is derived from an EMBL/GenBank/DDBJ whole genome shotgun (WGS) entry which is preliminary data.</text>
</comment>
<dbReference type="PANTHER" id="PTHR39515:SF2">
    <property type="entry name" value="HTH-TYPE TRANSCRIPTIONAL REGULATOR RV0880"/>
    <property type="match status" value="1"/>
</dbReference>
<dbReference type="RefSeq" id="WP_344753469.1">
    <property type="nucleotide sequence ID" value="NZ_BAABBW010000003.1"/>
</dbReference>
<evidence type="ECO:0000259" key="1">
    <source>
        <dbReference type="PROSITE" id="PS50995"/>
    </source>
</evidence>
<organism evidence="2 3">
    <name type="scientific">Gryllotalpicola koreensis</name>
    <dbReference type="NCBI Taxonomy" id="993086"/>
    <lineage>
        <taxon>Bacteria</taxon>
        <taxon>Bacillati</taxon>
        <taxon>Actinomycetota</taxon>
        <taxon>Actinomycetes</taxon>
        <taxon>Micrococcales</taxon>
        <taxon>Microbacteriaceae</taxon>
        <taxon>Gryllotalpicola</taxon>
    </lineage>
</organism>
<evidence type="ECO:0000313" key="2">
    <source>
        <dbReference type="EMBL" id="GAA4174104.1"/>
    </source>
</evidence>
<accession>A0ABP7ZZA8</accession>
<dbReference type="InterPro" id="IPR036390">
    <property type="entry name" value="WH_DNA-bd_sf"/>
</dbReference>
<feature type="domain" description="HTH marR-type" evidence="1">
    <location>
        <begin position="4"/>
        <end position="138"/>
    </location>
</feature>
<dbReference type="EMBL" id="BAABBW010000003">
    <property type="protein sequence ID" value="GAA4174104.1"/>
    <property type="molecule type" value="Genomic_DNA"/>
</dbReference>
<dbReference type="SUPFAM" id="SSF46785">
    <property type="entry name" value="Winged helix' DNA-binding domain"/>
    <property type="match status" value="1"/>
</dbReference>
<dbReference type="SMART" id="SM00347">
    <property type="entry name" value="HTH_MARR"/>
    <property type="match status" value="1"/>
</dbReference>
<reference evidence="3" key="1">
    <citation type="journal article" date="2019" name="Int. J. Syst. Evol. Microbiol.">
        <title>The Global Catalogue of Microorganisms (GCM) 10K type strain sequencing project: providing services to taxonomists for standard genome sequencing and annotation.</title>
        <authorList>
            <consortium name="The Broad Institute Genomics Platform"/>
            <consortium name="The Broad Institute Genome Sequencing Center for Infectious Disease"/>
            <person name="Wu L."/>
            <person name="Ma J."/>
        </authorList>
    </citation>
    <scope>NUCLEOTIDE SEQUENCE [LARGE SCALE GENOMIC DNA]</scope>
    <source>
        <strain evidence="3">JCM 17591</strain>
    </source>
</reference>
<dbReference type="InterPro" id="IPR052526">
    <property type="entry name" value="HTH-type_Bedaq_tolerance"/>
</dbReference>
<dbReference type="PROSITE" id="PS50995">
    <property type="entry name" value="HTH_MARR_2"/>
    <property type="match status" value="1"/>
</dbReference>
<keyword evidence="3" id="KW-1185">Reference proteome</keyword>
<proteinExistence type="predicted"/>
<sequence length="159" mass="17197">MTRSTDLHTLLGDLVQANSRLVRIAAQATGSTESSATWRTLRVLQQSGPLRVGELAALSRVAQPTMTKIVAGLADRGWVERIADPDDARAAQIVVTPAGATAVDGWVEELTSALHPYFADLTVDELDALRRTVALLQERVELNDPATTDKSTRTKELSH</sequence>
<dbReference type="Proteomes" id="UP001501079">
    <property type="component" value="Unassembled WGS sequence"/>
</dbReference>
<evidence type="ECO:0000313" key="3">
    <source>
        <dbReference type="Proteomes" id="UP001501079"/>
    </source>
</evidence>
<name>A0ABP7ZZA8_9MICO</name>
<dbReference type="InterPro" id="IPR036388">
    <property type="entry name" value="WH-like_DNA-bd_sf"/>
</dbReference>
<dbReference type="Gene3D" id="1.10.10.10">
    <property type="entry name" value="Winged helix-like DNA-binding domain superfamily/Winged helix DNA-binding domain"/>
    <property type="match status" value="1"/>
</dbReference>
<dbReference type="Pfam" id="PF01047">
    <property type="entry name" value="MarR"/>
    <property type="match status" value="1"/>
</dbReference>
<dbReference type="PANTHER" id="PTHR39515">
    <property type="entry name" value="CONSERVED PROTEIN"/>
    <property type="match status" value="1"/>
</dbReference>